<dbReference type="Proteomes" id="UP000321577">
    <property type="component" value="Unassembled WGS sequence"/>
</dbReference>
<dbReference type="AlphaFoldDB" id="A0A512M9W1"/>
<gene>
    <name evidence="3" type="ORF">BGE01nite_28190</name>
</gene>
<accession>A0A512M9W1</accession>
<name>A0A512M9W1_9BACT</name>
<proteinExistence type="predicted"/>
<dbReference type="Gene3D" id="3.40.50.2000">
    <property type="entry name" value="Glycogen Phosphorylase B"/>
    <property type="match status" value="2"/>
</dbReference>
<evidence type="ECO:0000259" key="2">
    <source>
        <dbReference type="Pfam" id="PF13579"/>
    </source>
</evidence>
<dbReference type="GO" id="GO:0016757">
    <property type="term" value="F:glycosyltransferase activity"/>
    <property type="evidence" value="ECO:0007669"/>
    <property type="project" value="InterPro"/>
</dbReference>
<evidence type="ECO:0000259" key="1">
    <source>
        <dbReference type="Pfam" id="PF00534"/>
    </source>
</evidence>
<dbReference type="InterPro" id="IPR028098">
    <property type="entry name" value="Glyco_trans_4-like_N"/>
</dbReference>
<evidence type="ECO:0000313" key="4">
    <source>
        <dbReference type="Proteomes" id="UP000321577"/>
    </source>
</evidence>
<dbReference type="Pfam" id="PF00534">
    <property type="entry name" value="Glycos_transf_1"/>
    <property type="match status" value="1"/>
</dbReference>
<dbReference type="SUPFAM" id="SSF53756">
    <property type="entry name" value="UDP-Glycosyltransferase/glycogen phosphorylase"/>
    <property type="match status" value="1"/>
</dbReference>
<evidence type="ECO:0000313" key="3">
    <source>
        <dbReference type="EMBL" id="GEP43528.1"/>
    </source>
</evidence>
<feature type="domain" description="Glycosyltransferase subfamily 4-like N-terminal" evidence="2">
    <location>
        <begin position="17"/>
        <end position="138"/>
    </location>
</feature>
<dbReference type="InterPro" id="IPR050194">
    <property type="entry name" value="Glycosyltransferase_grp1"/>
</dbReference>
<dbReference type="OrthoDB" id="9797829at2"/>
<dbReference type="EMBL" id="BKAG01000018">
    <property type="protein sequence ID" value="GEP43528.1"/>
    <property type="molecule type" value="Genomic_DNA"/>
</dbReference>
<dbReference type="InterPro" id="IPR001296">
    <property type="entry name" value="Glyco_trans_1"/>
</dbReference>
<reference evidence="3 4" key="1">
    <citation type="submission" date="2019-07" db="EMBL/GenBank/DDBJ databases">
        <title>Whole genome shotgun sequence of Brevifollis gellanilyticus NBRC 108608.</title>
        <authorList>
            <person name="Hosoyama A."/>
            <person name="Uohara A."/>
            <person name="Ohji S."/>
            <person name="Ichikawa N."/>
        </authorList>
    </citation>
    <scope>NUCLEOTIDE SEQUENCE [LARGE SCALE GENOMIC DNA]</scope>
    <source>
        <strain evidence="3 4">NBRC 108608</strain>
    </source>
</reference>
<keyword evidence="4" id="KW-1185">Reference proteome</keyword>
<dbReference type="PANTHER" id="PTHR45947:SF3">
    <property type="entry name" value="SULFOQUINOVOSYL TRANSFERASE SQD2"/>
    <property type="match status" value="1"/>
</dbReference>
<protein>
    <submittedName>
        <fullName evidence="3">LPS biosynthesis protein RfbU</fullName>
    </submittedName>
</protein>
<organism evidence="3 4">
    <name type="scientific">Brevifollis gellanilyticus</name>
    <dbReference type="NCBI Taxonomy" id="748831"/>
    <lineage>
        <taxon>Bacteria</taxon>
        <taxon>Pseudomonadati</taxon>
        <taxon>Verrucomicrobiota</taxon>
        <taxon>Verrucomicrobiia</taxon>
        <taxon>Verrucomicrobiales</taxon>
        <taxon>Verrucomicrobiaceae</taxon>
    </lineage>
</organism>
<sequence>MKRVLHIPFTWFPAACGGTEVYVRGLIRELPSLGWSSQVAVPAEDGGKDVLDGVLVHRIQMPEKLTQAALYGAGEVQTARGFAEVLDAEKPDVVHFHAYSPAVSVLWLEAARQRGLPCVYTYHTPTMTCMRGTLMRWGHTPCDGEMRPLRCSACMLHGLGVGSAASWALTLSSPVMQHVSGRVPFRAWPLVRRRTEAALRWLAGQSRVIGLCRWGGEVMRRNGVTAEQLRIVRHGLAVKACEAAGSPRKDSKGSVKIGFFGRLDAVKGLHVLAAALRHAADLRLELHCHLVREKDIQAGMQDLLNMLMADARVRIHLPVSPDEVVQTMAGYDAVAVPSTGLETGPLVMLEAFAAGVPVLGSDLGGIAEWVTHEENGLLAPAGDAVAWAETLRRFTQDSSLRERLRAGIKPPPTMTDVARKMDEIYRELLC</sequence>
<dbReference type="Pfam" id="PF13579">
    <property type="entry name" value="Glyco_trans_4_4"/>
    <property type="match status" value="1"/>
</dbReference>
<feature type="domain" description="Glycosyl transferase family 1" evidence="1">
    <location>
        <begin position="253"/>
        <end position="405"/>
    </location>
</feature>
<dbReference type="PANTHER" id="PTHR45947">
    <property type="entry name" value="SULFOQUINOVOSYL TRANSFERASE SQD2"/>
    <property type="match status" value="1"/>
</dbReference>
<comment type="caution">
    <text evidence="3">The sequence shown here is derived from an EMBL/GenBank/DDBJ whole genome shotgun (WGS) entry which is preliminary data.</text>
</comment>